<dbReference type="InterPro" id="IPR001173">
    <property type="entry name" value="Glyco_trans_2-like"/>
</dbReference>
<keyword evidence="6" id="KW-0472">Membrane</keyword>
<dbReference type="Pfam" id="PF00535">
    <property type="entry name" value="Glycos_transf_2"/>
    <property type="match status" value="1"/>
</dbReference>
<dbReference type="EMBL" id="JAOPKZ010000002">
    <property type="protein sequence ID" value="MCU5745344.1"/>
    <property type="molecule type" value="Genomic_DNA"/>
</dbReference>
<dbReference type="Proteomes" id="UP001209553">
    <property type="component" value="Unassembled WGS sequence"/>
</dbReference>
<comment type="similarity">
    <text evidence="2">Belongs to the CDP-glycerol glycerophosphotransferase family.</text>
</comment>
<evidence type="ECO:0000313" key="8">
    <source>
        <dbReference type="EMBL" id="MCU5745344.1"/>
    </source>
</evidence>
<keyword evidence="3" id="KW-1003">Cell membrane</keyword>
<dbReference type="Gene3D" id="3.40.50.12580">
    <property type="match status" value="1"/>
</dbReference>
<dbReference type="RefSeq" id="WP_262853864.1">
    <property type="nucleotide sequence ID" value="NZ_JAOPKZ010000002.1"/>
</dbReference>
<name>A0ABT2QN14_9STAP</name>
<protein>
    <submittedName>
        <fullName evidence="8">Bifunctional glycosyltransferase family 2 protein/CDP-glycerol:glycerophosphate glycerophosphotransferase</fullName>
    </submittedName>
</protein>
<dbReference type="Pfam" id="PF04464">
    <property type="entry name" value="Glyphos_transf"/>
    <property type="match status" value="1"/>
</dbReference>
<sequence length="721" mass="84526">MNNLTVIVPYYNSEDTILDCIDSLKSQRYQEFNYIFVNDGSSDKSAEIVDKATADIDSKRVQHINLTTNNGHAHARNVGMSYVETPYFMFVDADDTLASYALTFYIEHLNQSDALIAPIHKFSVKTPQYVDLNKVKVKYYEGRKNLNSFLRKNSVCNIILRTGIVRAHDLKFDEDLQIYADQTFILQYINYVDRFVRLFGFPFYFRGELLDPFNTLQLTEQAFDLRFDDYLNSFYKSLKVAQYKENKEFMKQRMVKRLLNDFDPSHIDIDERYTHNSSNLIKISKSILTTILKSKKPLFGIEMILAALGKPAKAQRFNRLRYKLRHLKRVLLRQKGKELSRYKLTDKPENVNNKTIVFEAFGGKNYSDSPKYIYEYMASRYPNYNYKWVLKNPSKAVIPGNAEVVKKGSRAYFDALSEASHWVANARLPLYVDKKPNQKYYQTWHGTPLKRLAGDQKFVRMPGTTTAKYKLNFRSETDRWDYLISPNRYSTEIFQSAFWMDRDRILETGYPRNDILVNKCNDKAFSDKIRERLNITKGKKVIMYAPTWRDDEFVKKGQYLFNLKIDLENLYEQLGNDTVILLRMHYLIANALDLSGYEDFAIDVSSYDDVSELFLISDALITDYSSVMFDYGILKRPQFFFAYDIEKYDKGLRGFYMDYESELPGPIYTDAYQLTESLKDLDKVQEEYQSKIDKFYDKFCSIEQGNASKVIGDKIADEIEQ</sequence>
<organism evidence="8 9">
    <name type="scientific">Staphylococcus marylandisciuri</name>
    <dbReference type="NCBI Taxonomy" id="2981529"/>
    <lineage>
        <taxon>Bacteria</taxon>
        <taxon>Bacillati</taxon>
        <taxon>Bacillota</taxon>
        <taxon>Bacilli</taxon>
        <taxon>Bacillales</taxon>
        <taxon>Staphylococcaceae</taxon>
        <taxon>Staphylococcus</taxon>
    </lineage>
</organism>
<evidence type="ECO:0000256" key="4">
    <source>
        <dbReference type="ARBA" id="ARBA00022679"/>
    </source>
</evidence>
<keyword evidence="5" id="KW-0777">Teichoic acid biosynthesis</keyword>
<dbReference type="InterPro" id="IPR007554">
    <property type="entry name" value="Glycerophosphate_synth"/>
</dbReference>
<evidence type="ECO:0000256" key="5">
    <source>
        <dbReference type="ARBA" id="ARBA00022944"/>
    </source>
</evidence>
<dbReference type="PANTHER" id="PTHR37316">
    <property type="entry name" value="TEICHOIC ACID GLYCEROL-PHOSPHATE PRIMASE"/>
    <property type="match status" value="1"/>
</dbReference>
<evidence type="ECO:0000313" key="9">
    <source>
        <dbReference type="Proteomes" id="UP001209553"/>
    </source>
</evidence>
<dbReference type="InterPro" id="IPR043149">
    <property type="entry name" value="TagF_N"/>
</dbReference>
<dbReference type="InterPro" id="IPR029044">
    <property type="entry name" value="Nucleotide-diphossugar_trans"/>
</dbReference>
<evidence type="ECO:0000259" key="7">
    <source>
        <dbReference type="Pfam" id="PF00535"/>
    </source>
</evidence>
<accession>A0ABT2QN14</accession>
<evidence type="ECO:0000256" key="6">
    <source>
        <dbReference type="ARBA" id="ARBA00023136"/>
    </source>
</evidence>
<dbReference type="InterPro" id="IPR043148">
    <property type="entry name" value="TagF_C"/>
</dbReference>
<gene>
    <name evidence="8" type="ORF">N9R04_01245</name>
</gene>
<dbReference type="Gene3D" id="3.40.50.11820">
    <property type="match status" value="1"/>
</dbReference>
<evidence type="ECO:0000256" key="3">
    <source>
        <dbReference type="ARBA" id="ARBA00022475"/>
    </source>
</evidence>
<comment type="caution">
    <text evidence="8">The sequence shown here is derived from an EMBL/GenBank/DDBJ whole genome shotgun (WGS) entry which is preliminary data.</text>
</comment>
<evidence type="ECO:0000256" key="1">
    <source>
        <dbReference type="ARBA" id="ARBA00004202"/>
    </source>
</evidence>
<dbReference type="SUPFAM" id="SSF53756">
    <property type="entry name" value="UDP-Glycosyltransferase/glycogen phosphorylase"/>
    <property type="match status" value="1"/>
</dbReference>
<dbReference type="InterPro" id="IPR051612">
    <property type="entry name" value="Teichoic_Acid_Biosynth"/>
</dbReference>
<feature type="domain" description="Glycosyltransferase 2-like" evidence="7">
    <location>
        <begin position="5"/>
        <end position="160"/>
    </location>
</feature>
<dbReference type="PANTHER" id="PTHR37316:SF3">
    <property type="entry name" value="TEICHOIC ACID GLYCEROL-PHOSPHATE TRANSFERASE"/>
    <property type="match status" value="1"/>
</dbReference>
<keyword evidence="4" id="KW-0808">Transferase</keyword>
<dbReference type="Gene3D" id="3.90.550.10">
    <property type="entry name" value="Spore Coat Polysaccharide Biosynthesis Protein SpsA, Chain A"/>
    <property type="match status" value="1"/>
</dbReference>
<reference evidence="8 9" key="1">
    <citation type="journal article" date="2023" name="Int. J. Syst. Evol. Microbiol.">
        <title>Streptococcus sciuri sp. nov., Staphylococcus marylandisciuri sp. nov. and Staphylococcus americanisciuri sp. nov., isolated from faeces of eastern grey squirrel (Sciurus carolinensis).</title>
        <authorList>
            <person name="Volokhov D.V."/>
            <person name="Zagorodnyaya T.A."/>
            <person name="Furtak V.A."/>
            <person name="Nattanmai G."/>
            <person name="Randall L."/>
            <person name="Jose S."/>
            <person name="Gao Y."/>
            <person name="Eisenberg T."/>
            <person name="Delmonte P."/>
            <person name="Blom J."/>
            <person name="Mitchell K.K."/>
        </authorList>
    </citation>
    <scope>NUCLEOTIDE SEQUENCE [LARGE SCALE GENOMIC DNA]</scope>
    <source>
        <strain evidence="8 9">SQ8-PEA</strain>
    </source>
</reference>
<comment type="subcellular location">
    <subcellularLocation>
        <location evidence="1">Cell membrane</location>
        <topology evidence="1">Peripheral membrane protein</topology>
    </subcellularLocation>
</comment>
<dbReference type="CDD" id="cd00761">
    <property type="entry name" value="Glyco_tranf_GTA_type"/>
    <property type="match status" value="1"/>
</dbReference>
<keyword evidence="9" id="KW-1185">Reference proteome</keyword>
<dbReference type="SUPFAM" id="SSF53448">
    <property type="entry name" value="Nucleotide-diphospho-sugar transferases"/>
    <property type="match status" value="1"/>
</dbReference>
<proteinExistence type="inferred from homology"/>
<evidence type="ECO:0000256" key="2">
    <source>
        <dbReference type="ARBA" id="ARBA00010488"/>
    </source>
</evidence>